<accession>A0ABP1Q605</accession>
<name>A0ABP1Q605_9HEXA</name>
<keyword evidence="1" id="KW-0472">Membrane</keyword>
<keyword evidence="1" id="KW-1133">Transmembrane helix</keyword>
<protein>
    <recommendedName>
        <fullName evidence="4">Vascular endothelial growth factor receptor 1</fullName>
    </recommendedName>
</protein>
<organism evidence="2 3">
    <name type="scientific">Orchesella dallaii</name>
    <dbReference type="NCBI Taxonomy" id="48710"/>
    <lineage>
        <taxon>Eukaryota</taxon>
        <taxon>Metazoa</taxon>
        <taxon>Ecdysozoa</taxon>
        <taxon>Arthropoda</taxon>
        <taxon>Hexapoda</taxon>
        <taxon>Collembola</taxon>
        <taxon>Entomobryomorpha</taxon>
        <taxon>Entomobryoidea</taxon>
        <taxon>Orchesellidae</taxon>
        <taxon>Orchesellinae</taxon>
        <taxon>Orchesella</taxon>
    </lineage>
</organism>
<sequence>MRAEKYVSGWKRWSEWNKCQFRDMISKCPTVLVLLVLCLSCIGSVNAKKESPLDCPGLNEDPVITASKSSTLDKKASLLNAAFTSSESMEVESATSADETWDSFRPMFIFCKASYPITWDFSGSKPPDLSEETHVHVDNVLNPTKRCFVSSLKLLASGYTLKESRTGNYTCKSFDGKRAVSIYRFAHDGTTIFNTRKTVEATVLVKGGVSQVYIPCPANVAKLNATVLRMNELGNLTELSTDIMQKYDPKMGFLLRAGSEPSVLGGKYVCSGSYKNDTEVVEVTVSPPKGYIVSPSKNHLTFRNSKISMQCKATEPVEMKFTNQNVPVQHHVREITYKSDTFKYGAAADIFTHPKQDQIKGDVSCVKKSNQEALWTWHYDTDYGCQCNWTLKNDGIKAARFYFLLDRTFRGTIRAYALNTEGDGYFLNIPTPRGELSCTSKASPRVNMTFIPCENPVECQIKSGFLSWFDFDARSYSAESIFSDEEGGEDSHNVTTISQGYIRSGIIKCGVGDYITTKFAIANLDTLYIDSVPTANLVRIVGPETNVFVGDKMLFTCMYEKFQIAREARWAFMYKNETIDFFDVEKKDDRFSYDLEKYLRSSFIKIPSADVTGLMCFAPVWNSTQWKNSTFALNVSPTPPVDTESPLNCPVDSNPIIILQRNSSISSRRLRVPHLVSNKTLSLYNPVDEIKLICRANYPVQWFRGAEKTNSSKIGKVPCNNVLSMKKVYEAVLHIDPLQKEGTGNYTCRKTFANFPQASVYIYAVGDGEATFVNEGRHMQVIKNVRDYDTWVTLPCEVSNPQSKPYLFLDHEDSERIHRLELGSNLRYDPKMGFEIDSSTVSDPVTTFVCSMSENATSFGVLITLHKQEGELIAGAIGSQQPPSGGMLLAFTIFLLTLVILLAVGLFVMYRKCQEASVKPPDGHQMGTRDTFSSYDDVRIQHDDRENIVDGNYNRFT</sequence>
<evidence type="ECO:0008006" key="4">
    <source>
        <dbReference type="Google" id="ProtNLM"/>
    </source>
</evidence>
<evidence type="ECO:0000313" key="3">
    <source>
        <dbReference type="Proteomes" id="UP001642540"/>
    </source>
</evidence>
<proteinExistence type="predicted"/>
<comment type="caution">
    <text evidence="2">The sequence shown here is derived from an EMBL/GenBank/DDBJ whole genome shotgun (WGS) entry which is preliminary data.</text>
</comment>
<dbReference type="PANTHER" id="PTHR15360:SF4">
    <property type="entry name" value="PROTEIN KINASE DOMAIN-CONTAINING PROTEIN"/>
    <property type="match status" value="1"/>
</dbReference>
<dbReference type="Gene3D" id="2.60.40.10">
    <property type="entry name" value="Immunoglobulins"/>
    <property type="match status" value="3"/>
</dbReference>
<dbReference type="InterPro" id="IPR013783">
    <property type="entry name" value="Ig-like_fold"/>
</dbReference>
<dbReference type="InterPro" id="IPR042495">
    <property type="entry name" value="PDGFRL"/>
</dbReference>
<keyword evidence="1" id="KW-0812">Transmembrane</keyword>
<reference evidence="2 3" key="1">
    <citation type="submission" date="2024-08" db="EMBL/GenBank/DDBJ databases">
        <authorList>
            <person name="Cucini C."/>
            <person name="Frati F."/>
        </authorList>
    </citation>
    <scope>NUCLEOTIDE SEQUENCE [LARGE SCALE GENOMIC DNA]</scope>
</reference>
<evidence type="ECO:0000256" key="1">
    <source>
        <dbReference type="SAM" id="Phobius"/>
    </source>
</evidence>
<feature type="transmembrane region" description="Helical" evidence="1">
    <location>
        <begin position="887"/>
        <end position="910"/>
    </location>
</feature>
<dbReference type="EMBL" id="CAXLJM020000024">
    <property type="protein sequence ID" value="CAL8090362.1"/>
    <property type="molecule type" value="Genomic_DNA"/>
</dbReference>
<dbReference type="PANTHER" id="PTHR15360">
    <property type="entry name" value="PLATELET-DERIVED GROWTH FACTOR RECEPTOR LIKE"/>
    <property type="match status" value="1"/>
</dbReference>
<gene>
    <name evidence="2" type="ORF">ODALV1_LOCUS7619</name>
</gene>
<evidence type="ECO:0000313" key="2">
    <source>
        <dbReference type="EMBL" id="CAL8090362.1"/>
    </source>
</evidence>
<keyword evidence="3" id="KW-1185">Reference proteome</keyword>
<dbReference type="Proteomes" id="UP001642540">
    <property type="component" value="Unassembled WGS sequence"/>
</dbReference>